<evidence type="ECO:0000313" key="2">
    <source>
        <dbReference type="Proteomes" id="UP001518140"/>
    </source>
</evidence>
<keyword evidence="2" id="KW-1185">Reference proteome</keyword>
<dbReference type="EMBL" id="JAAKZX010000368">
    <property type="protein sequence ID" value="NGO49264.1"/>
    <property type="molecule type" value="Genomic_DNA"/>
</dbReference>
<proteinExistence type="predicted"/>
<evidence type="ECO:0000313" key="1">
    <source>
        <dbReference type="EMBL" id="NGO49264.1"/>
    </source>
</evidence>
<organism evidence="1 2">
    <name type="scientific">Streptomyces ureilyticus</name>
    <dbReference type="NCBI Taxonomy" id="1775131"/>
    <lineage>
        <taxon>Bacteria</taxon>
        <taxon>Bacillati</taxon>
        <taxon>Actinomycetota</taxon>
        <taxon>Actinomycetes</taxon>
        <taxon>Kitasatosporales</taxon>
        <taxon>Streptomycetaceae</taxon>
        <taxon>Streptomyces</taxon>
    </lineage>
</organism>
<sequence length="161" mass="17064">MIPSLSPQQLQAACTALSSAALIRLVSEIDDHGAIPPRELARTLTDLTPHQIRQAIEQADALGLLDRSSCGLGLTAEGGDLADVYDATARWARRHNQPAPICDFAGRIRHTFALLGEPAAVDPRTTGGEAAAGLGRVHRLLAEWIHAHPSQQIRGAYGVAA</sequence>
<protein>
    <submittedName>
        <fullName evidence="1">Regulator</fullName>
    </submittedName>
</protein>
<reference evidence="1 2" key="1">
    <citation type="submission" date="2020-02" db="EMBL/GenBank/DDBJ databases">
        <title>Whole-genome analyses of novel actinobacteria.</title>
        <authorList>
            <person name="Sahin N."/>
            <person name="Tokatli A."/>
        </authorList>
    </citation>
    <scope>NUCLEOTIDE SEQUENCE [LARGE SCALE GENOMIC DNA]</scope>
    <source>
        <strain evidence="1 2">YC419</strain>
    </source>
</reference>
<comment type="caution">
    <text evidence="1">The sequence shown here is derived from an EMBL/GenBank/DDBJ whole genome shotgun (WGS) entry which is preliminary data.</text>
</comment>
<dbReference type="Proteomes" id="UP001518140">
    <property type="component" value="Unassembled WGS sequence"/>
</dbReference>
<dbReference type="RefSeq" id="WP_165345699.1">
    <property type="nucleotide sequence ID" value="NZ_JAAKZX010000368.1"/>
</dbReference>
<name>A0ABX0E8E8_9ACTN</name>
<gene>
    <name evidence="1" type="ORF">G6048_46790</name>
</gene>
<dbReference type="SUPFAM" id="SSF46785">
    <property type="entry name" value="Winged helix' DNA-binding domain"/>
    <property type="match status" value="1"/>
</dbReference>
<dbReference type="InterPro" id="IPR036390">
    <property type="entry name" value="WH_DNA-bd_sf"/>
</dbReference>
<accession>A0ABX0E8E8</accession>